<dbReference type="InterPro" id="IPR002347">
    <property type="entry name" value="SDR_fam"/>
</dbReference>
<evidence type="ECO:0000313" key="3">
    <source>
        <dbReference type="EMBL" id="SEO86650.1"/>
    </source>
</evidence>
<dbReference type="InterPro" id="IPR036291">
    <property type="entry name" value="NAD(P)-bd_dom_sf"/>
</dbReference>
<dbReference type="PRINTS" id="PR00081">
    <property type="entry name" value="GDHRDH"/>
</dbReference>
<dbReference type="AlphaFoldDB" id="A0A1H8T6M7"/>
<sequence>MTDRLGGRVALVTGAERCVAAVVDVAREEDVERAVRTATERFGGLDVGVNAAGIGTAAPVHQHPRADRRAVLDESLTGVFLAVKHEAQAMLARGGGAIVNLTSSYGRHPGEAMAAPTGPSARRAFLDSIPLGRPGQPNDVMAAIGDSPLTPTEANL</sequence>
<proteinExistence type="inferred from homology"/>
<evidence type="ECO:0000256" key="2">
    <source>
        <dbReference type="SAM" id="MobiDB-lite"/>
    </source>
</evidence>
<dbReference type="GO" id="GO:0016616">
    <property type="term" value="F:oxidoreductase activity, acting on the CH-OH group of donors, NAD or NADP as acceptor"/>
    <property type="evidence" value="ECO:0007669"/>
    <property type="project" value="TreeGrafter"/>
</dbReference>
<gene>
    <name evidence="3" type="ORF">SAMN05660991_02108</name>
</gene>
<comment type="similarity">
    <text evidence="1">Belongs to the short-chain dehydrogenases/reductases (SDR) family.</text>
</comment>
<name>A0A1H8T6M7_9ACTN</name>
<evidence type="ECO:0000256" key="1">
    <source>
        <dbReference type="ARBA" id="ARBA00006484"/>
    </source>
</evidence>
<dbReference type="Pfam" id="PF00106">
    <property type="entry name" value="adh_short"/>
    <property type="match status" value="1"/>
</dbReference>
<evidence type="ECO:0000313" key="4">
    <source>
        <dbReference type="Proteomes" id="UP000198960"/>
    </source>
</evidence>
<protein>
    <submittedName>
        <fullName evidence="3">Short chain dehydrogenase</fullName>
    </submittedName>
</protein>
<dbReference type="EMBL" id="FOEE01000005">
    <property type="protein sequence ID" value="SEO86650.1"/>
    <property type="molecule type" value="Genomic_DNA"/>
</dbReference>
<dbReference type="SUPFAM" id="SSF51735">
    <property type="entry name" value="NAD(P)-binding Rossmann-fold domains"/>
    <property type="match status" value="1"/>
</dbReference>
<reference evidence="4" key="1">
    <citation type="submission" date="2016-10" db="EMBL/GenBank/DDBJ databases">
        <authorList>
            <person name="Varghese N."/>
            <person name="Submissions S."/>
        </authorList>
    </citation>
    <scope>NUCLEOTIDE SEQUENCE [LARGE SCALE GENOMIC DNA]</scope>
    <source>
        <strain evidence="4">DSM 45413</strain>
    </source>
</reference>
<dbReference type="PANTHER" id="PTHR42760">
    <property type="entry name" value="SHORT-CHAIN DEHYDROGENASES/REDUCTASES FAMILY MEMBER"/>
    <property type="match status" value="1"/>
</dbReference>
<dbReference type="Proteomes" id="UP000198960">
    <property type="component" value="Unassembled WGS sequence"/>
</dbReference>
<keyword evidence="4" id="KW-1185">Reference proteome</keyword>
<dbReference type="RefSeq" id="WP_170861053.1">
    <property type="nucleotide sequence ID" value="NZ_FOEE01000005.1"/>
</dbReference>
<accession>A0A1H8T6M7</accession>
<dbReference type="Gene3D" id="3.40.50.720">
    <property type="entry name" value="NAD(P)-binding Rossmann-like Domain"/>
    <property type="match status" value="1"/>
</dbReference>
<organism evidence="3 4">
    <name type="scientific">Trujillonella endophytica</name>
    <dbReference type="NCBI Taxonomy" id="673521"/>
    <lineage>
        <taxon>Bacteria</taxon>
        <taxon>Bacillati</taxon>
        <taxon>Actinomycetota</taxon>
        <taxon>Actinomycetes</taxon>
        <taxon>Geodermatophilales</taxon>
        <taxon>Geodermatophilaceae</taxon>
        <taxon>Trujillonella</taxon>
    </lineage>
</organism>
<feature type="region of interest" description="Disordered" evidence="2">
    <location>
        <begin position="136"/>
        <end position="156"/>
    </location>
</feature>
<dbReference type="STRING" id="673521.SAMN05660991_02108"/>